<sequence length="123" mass="14240">MDIFDRIIKVRSESKESQEKFAARLGLSRNFINQVENKKKNVSDRTISDICKEFNVNEEWLTTGQGEMYNPIHKSKAIAELLTDVLKDDENSFKKRLLTALANLDENGWDSLENLLDEIYKGE</sequence>
<dbReference type="Pfam" id="PF12844">
    <property type="entry name" value="HTH_19"/>
    <property type="match status" value="1"/>
</dbReference>
<dbReference type="InterPro" id="IPR050807">
    <property type="entry name" value="TransReg_Diox_bact_type"/>
</dbReference>
<keyword evidence="1" id="KW-0238">DNA-binding</keyword>
<dbReference type="GO" id="GO:0003700">
    <property type="term" value="F:DNA-binding transcription factor activity"/>
    <property type="evidence" value="ECO:0007669"/>
    <property type="project" value="TreeGrafter"/>
</dbReference>
<feature type="domain" description="HTH cro/C1-type" evidence="2">
    <location>
        <begin position="7"/>
        <end position="61"/>
    </location>
</feature>
<accession>A0A8S5RFX1</accession>
<evidence type="ECO:0000256" key="1">
    <source>
        <dbReference type="ARBA" id="ARBA00023125"/>
    </source>
</evidence>
<dbReference type="InterPro" id="IPR010982">
    <property type="entry name" value="Lambda_DNA-bd_dom_sf"/>
</dbReference>
<dbReference type="GO" id="GO:0003677">
    <property type="term" value="F:DNA binding"/>
    <property type="evidence" value="ECO:0007669"/>
    <property type="project" value="UniProtKB-KW"/>
</dbReference>
<evidence type="ECO:0000313" key="3">
    <source>
        <dbReference type="EMBL" id="DAE30059.1"/>
    </source>
</evidence>
<evidence type="ECO:0000259" key="2">
    <source>
        <dbReference type="PROSITE" id="PS50943"/>
    </source>
</evidence>
<organism evidence="3">
    <name type="scientific">virus sp. ctQmo6</name>
    <dbReference type="NCBI Taxonomy" id="2827990"/>
    <lineage>
        <taxon>Viruses</taxon>
    </lineage>
</organism>
<dbReference type="EMBL" id="BK059102">
    <property type="protein sequence ID" value="DAE30059.1"/>
    <property type="molecule type" value="Genomic_DNA"/>
</dbReference>
<reference evidence="3" key="1">
    <citation type="journal article" date="2021" name="Proc. Natl. Acad. Sci. U.S.A.">
        <title>A Catalog of Tens of Thousands of Viruses from Human Metagenomes Reveals Hidden Associations with Chronic Diseases.</title>
        <authorList>
            <person name="Tisza M.J."/>
            <person name="Buck C.B."/>
        </authorList>
    </citation>
    <scope>NUCLEOTIDE SEQUENCE</scope>
    <source>
        <strain evidence="3">CtQmo6</strain>
    </source>
</reference>
<dbReference type="PROSITE" id="PS50943">
    <property type="entry name" value="HTH_CROC1"/>
    <property type="match status" value="1"/>
</dbReference>
<dbReference type="InterPro" id="IPR001387">
    <property type="entry name" value="Cro/C1-type_HTH"/>
</dbReference>
<dbReference type="SUPFAM" id="SSF47413">
    <property type="entry name" value="lambda repressor-like DNA-binding domains"/>
    <property type="match status" value="1"/>
</dbReference>
<dbReference type="PANTHER" id="PTHR46797">
    <property type="entry name" value="HTH-TYPE TRANSCRIPTIONAL REGULATOR"/>
    <property type="match status" value="1"/>
</dbReference>
<dbReference type="SMART" id="SM00530">
    <property type="entry name" value="HTH_XRE"/>
    <property type="match status" value="1"/>
</dbReference>
<name>A0A8S5RFX1_9VIRU</name>
<protein>
    <recommendedName>
        <fullName evidence="2">HTH cro/C1-type domain-containing protein</fullName>
    </recommendedName>
</protein>
<dbReference type="CDD" id="cd00093">
    <property type="entry name" value="HTH_XRE"/>
    <property type="match status" value="1"/>
</dbReference>
<proteinExistence type="predicted"/>
<dbReference type="Gene3D" id="1.10.260.40">
    <property type="entry name" value="lambda repressor-like DNA-binding domains"/>
    <property type="match status" value="1"/>
</dbReference>
<dbReference type="PANTHER" id="PTHR46797:SF1">
    <property type="entry name" value="METHYLPHOSPHONATE SYNTHASE"/>
    <property type="match status" value="1"/>
</dbReference>